<reference evidence="2 3" key="1">
    <citation type="submission" date="2016-10" db="EMBL/GenBank/DDBJ databases">
        <authorList>
            <person name="de Groot N.N."/>
        </authorList>
    </citation>
    <scope>NUCLEOTIDE SEQUENCE [LARGE SCALE GENOMIC DNA]</scope>
    <source>
        <strain evidence="2 3">DSM 43019</strain>
    </source>
</reference>
<sequence length="208" mass="21863">MTATGLAGGDATPGPDATPGRAPDPDTATDRATDSRRTHRLGADNRADGRSADNRGTDDCGADHCGTDSRAVDDQRLASRTADGHAVDERSADRRSADGHAPDERGTDERGTDERGTDGRIGGAQGRDVAELEEYLAGGLREVRCEACGRRVRAGKRSAMQTSVQWSGPACERLAAVAGGRPTALVPTCPELRESIDRAVREGRLEVS</sequence>
<evidence type="ECO:0000313" key="2">
    <source>
        <dbReference type="EMBL" id="SFE38007.1"/>
    </source>
</evidence>
<keyword evidence="3" id="KW-1185">Reference proteome</keyword>
<dbReference type="Proteomes" id="UP000199645">
    <property type="component" value="Unassembled WGS sequence"/>
</dbReference>
<dbReference type="STRING" id="35752.SAMN05421541_101461"/>
<evidence type="ECO:0000256" key="1">
    <source>
        <dbReference type="SAM" id="MobiDB-lite"/>
    </source>
</evidence>
<protein>
    <submittedName>
        <fullName evidence="2">Uncharacterized protein</fullName>
    </submittedName>
</protein>
<evidence type="ECO:0000313" key="3">
    <source>
        <dbReference type="Proteomes" id="UP000199645"/>
    </source>
</evidence>
<name>A0A1I2A2J0_9ACTN</name>
<feature type="region of interest" description="Disordered" evidence="1">
    <location>
        <begin position="1"/>
        <end position="128"/>
    </location>
</feature>
<organism evidence="2 3">
    <name type="scientific">Actinoplanes philippinensis</name>
    <dbReference type="NCBI Taxonomy" id="35752"/>
    <lineage>
        <taxon>Bacteria</taxon>
        <taxon>Bacillati</taxon>
        <taxon>Actinomycetota</taxon>
        <taxon>Actinomycetes</taxon>
        <taxon>Micromonosporales</taxon>
        <taxon>Micromonosporaceae</taxon>
        <taxon>Actinoplanes</taxon>
    </lineage>
</organism>
<dbReference type="EMBL" id="FONV01000001">
    <property type="protein sequence ID" value="SFE38007.1"/>
    <property type="molecule type" value="Genomic_DNA"/>
</dbReference>
<accession>A0A1I2A2J0</accession>
<proteinExistence type="predicted"/>
<feature type="compositionally biased region" description="Basic and acidic residues" evidence="1">
    <location>
        <begin position="28"/>
        <end position="118"/>
    </location>
</feature>
<dbReference type="AlphaFoldDB" id="A0A1I2A2J0"/>
<gene>
    <name evidence="2" type="ORF">SAMN05421541_101461</name>
</gene>